<name>A0ABN4MC41_9BURK</name>
<evidence type="ECO:0000313" key="2">
    <source>
        <dbReference type="Proteomes" id="UP000074914"/>
    </source>
</evidence>
<sequence>MTGTPFFIQRATQTGGAMPAKIGIDGTTLSWSYSTGAPVKLNTMIVYGVF</sequence>
<protein>
    <submittedName>
        <fullName evidence="1">Uncharacterized protein</fullName>
    </submittedName>
</protein>
<evidence type="ECO:0000313" key="1">
    <source>
        <dbReference type="EMBL" id="AMP15479.1"/>
    </source>
</evidence>
<keyword evidence="2" id="KW-1185">Reference proteome</keyword>
<proteinExistence type="predicted"/>
<organism evidence="1 2">
    <name type="scientific">Collimonas pratensis</name>
    <dbReference type="NCBI Taxonomy" id="279113"/>
    <lineage>
        <taxon>Bacteria</taxon>
        <taxon>Pseudomonadati</taxon>
        <taxon>Pseudomonadota</taxon>
        <taxon>Betaproteobacteria</taxon>
        <taxon>Burkholderiales</taxon>
        <taxon>Oxalobacteraceae</taxon>
        <taxon>Collimonas</taxon>
    </lineage>
</organism>
<dbReference type="Proteomes" id="UP000074914">
    <property type="component" value="Chromosome"/>
</dbReference>
<reference evidence="1 2" key="1">
    <citation type="submission" date="2015-11" db="EMBL/GenBank/DDBJ databases">
        <title>Exploring the genomic traits of fungus-feeding bacterial genus Collimonas.</title>
        <authorList>
            <person name="Song C."/>
            <person name="Schmidt R."/>
            <person name="de Jager V."/>
            <person name="Krzyzanowska D."/>
            <person name="Jongedijk E."/>
            <person name="Cankar K."/>
            <person name="Beekwilder J."/>
            <person name="van Veen A."/>
            <person name="de Boer W."/>
            <person name="van Veen J.A."/>
            <person name="Garbeva P."/>
        </authorList>
    </citation>
    <scope>NUCLEOTIDE SEQUENCE [LARGE SCALE GENOMIC DNA]</scope>
    <source>
        <strain evidence="1 2">Ter291</strain>
    </source>
</reference>
<gene>
    <name evidence="1" type="ORF">CPter291_3242</name>
</gene>
<accession>A0ABN4MC41</accession>
<dbReference type="EMBL" id="CP013236">
    <property type="protein sequence ID" value="AMP15479.1"/>
    <property type="molecule type" value="Genomic_DNA"/>
</dbReference>